<dbReference type="AlphaFoldDB" id="A0AAJ0MKR4"/>
<name>A0AAJ0MKR4_9PEZI</name>
<evidence type="ECO:0000313" key="2">
    <source>
        <dbReference type="EMBL" id="KAK3364081.1"/>
    </source>
</evidence>
<comment type="caution">
    <text evidence="2">The sequence shown here is derived from an EMBL/GenBank/DDBJ whole genome shotgun (WGS) entry which is preliminary data.</text>
</comment>
<organism evidence="2 3">
    <name type="scientific">Lasiosphaeria hispida</name>
    <dbReference type="NCBI Taxonomy" id="260671"/>
    <lineage>
        <taxon>Eukaryota</taxon>
        <taxon>Fungi</taxon>
        <taxon>Dikarya</taxon>
        <taxon>Ascomycota</taxon>
        <taxon>Pezizomycotina</taxon>
        <taxon>Sordariomycetes</taxon>
        <taxon>Sordariomycetidae</taxon>
        <taxon>Sordariales</taxon>
        <taxon>Lasiosphaeriaceae</taxon>
        <taxon>Lasiosphaeria</taxon>
    </lineage>
</organism>
<dbReference type="Proteomes" id="UP001275084">
    <property type="component" value="Unassembled WGS sequence"/>
</dbReference>
<proteinExistence type="predicted"/>
<keyword evidence="3" id="KW-1185">Reference proteome</keyword>
<reference evidence="2" key="2">
    <citation type="submission" date="2023-06" db="EMBL/GenBank/DDBJ databases">
        <authorList>
            <consortium name="Lawrence Berkeley National Laboratory"/>
            <person name="Haridas S."/>
            <person name="Hensen N."/>
            <person name="Bonometti L."/>
            <person name="Westerberg I."/>
            <person name="Brannstrom I.O."/>
            <person name="Guillou S."/>
            <person name="Cros-Aarteil S."/>
            <person name="Calhoun S."/>
            <person name="Kuo A."/>
            <person name="Mondo S."/>
            <person name="Pangilinan J."/>
            <person name="Riley R."/>
            <person name="Labutti K."/>
            <person name="Andreopoulos B."/>
            <person name="Lipzen A."/>
            <person name="Chen C."/>
            <person name="Yanf M."/>
            <person name="Daum C."/>
            <person name="Ng V."/>
            <person name="Clum A."/>
            <person name="Steindorff A."/>
            <person name="Ohm R."/>
            <person name="Martin F."/>
            <person name="Silar P."/>
            <person name="Natvig D."/>
            <person name="Lalanne C."/>
            <person name="Gautier V."/>
            <person name="Ament-Velasquez S.L."/>
            <person name="Kruys A."/>
            <person name="Hutchinson M.I."/>
            <person name="Powell A.J."/>
            <person name="Barry K."/>
            <person name="Miller A.N."/>
            <person name="Grigoriev I.V."/>
            <person name="Debuchy R."/>
            <person name="Gladieux P."/>
            <person name="Thoren M.H."/>
            <person name="Johannesson H."/>
        </authorList>
    </citation>
    <scope>NUCLEOTIDE SEQUENCE</scope>
    <source>
        <strain evidence="2">CBS 955.72</strain>
    </source>
</reference>
<reference evidence="2" key="1">
    <citation type="journal article" date="2023" name="Mol. Phylogenet. Evol.">
        <title>Genome-scale phylogeny and comparative genomics of the fungal order Sordariales.</title>
        <authorList>
            <person name="Hensen N."/>
            <person name="Bonometti L."/>
            <person name="Westerberg I."/>
            <person name="Brannstrom I.O."/>
            <person name="Guillou S."/>
            <person name="Cros-Aarteil S."/>
            <person name="Calhoun S."/>
            <person name="Haridas S."/>
            <person name="Kuo A."/>
            <person name="Mondo S."/>
            <person name="Pangilinan J."/>
            <person name="Riley R."/>
            <person name="LaButti K."/>
            <person name="Andreopoulos B."/>
            <person name="Lipzen A."/>
            <person name="Chen C."/>
            <person name="Yan M."/>
            <person name="Daum C."/>
            <person name="Ng V."/>
            <person name="Clum A."/>
            <person name="Steindorff A."/>
            <person name="Ohm R.A."/>
            <person name="Martin F."/>
            <person name="Silar P."/>
            <person name="Natvig D.O."/>
            <person name="Lalanne C."/>
            <person name="Gautier V."/>
            <person name="Ament-Velasquez S.L."/>
            <person name="Kruys A."/>
            <person name="Hutchinson M.I."/>
            <person name="Powell A.J."/>
            <person name="Barry K."/>
            <person name="Miller A.N."/>
            <person name="Grigoriev I.V."/>
            <person name="Debuchy R."/>
            <person name="Gladieux P."/>
            <person name="Hiltunen Thoren M."/>
            <person name="Johannesson H."/>
        </authorList>
    </citation>
    <scope>NUCLEOTIDE SEQUENCE</scope>
    <source>
        <strain evidence="2">CBS 955.72</strain>
    </source>
</reference>
<dbReference type="EMBL" id="JAUIQD010000001">
    <property type="protein sequence ID" value="KAK3364081.1"/>
    <property type="molecule type" value="Genomic_DNA"/>
</dbReference>
<feature type="region of interest" description="Disordered" evidence="1">
    <location>
        <begin position="1"/>
        <end position="20"/>
    </location>
</feature>
<protein>
    <submittedName>
        <fullName evidence="2">Uncharacterized protein</fullName>
    </submittedName>
</protein>
<evidence type="ECO:0000256" key="1">
    <source>
        <dbReference type="SAM" id="MobiDB-lite"/>
    </source>
</evidence>
<gene>
    <name evidence="2" type="ORF">B0T25DRAFT_58465</name>
</gene>
<evidence type="ECO:0000313" key="3">
    <source>
        <dbReference type="Proteomes" id="UP001275084"/>
    </source>
</evidence>
<feature type="compositionally biased region" description="Polar residues" evidence="1">
    <location>
        <begin position="11"/>
        <end position="20"/>
    </location>
</feature>
<sequence>MSMPTLKVDGSNISDATMSMPTQVGGSNISDATMSMPTQVGGSNISDTTMSMPTQVGGSNISDTTMSMPTQVGGSNISDATMSMPTQVGGSNISDATMSMPAPMPAPQLEIVGRGHFLARISLGIPQADNPMLPFEPRRTATAIGPHAIVDIFDTHIRGRLIQECAAIDWSHISVVRLGYPGQAPSERPATIVIAVRPNTLDSDGATRILRSVGEWIYVLPQLHDVAIEVVKAGVAPGITPAVKVKAGVSTDDVTVEINGKVPGLGCRFEKAFRNVPALGAGLGPQDSAVAGTLGGYLSISTANTVEYMALTCHHVLSGMFSYPSPTLTPSYPRPR</sequence>
<accession>A0AAJ0MKR4</accession>